<dbReference type="Pfam" id="PF00498">
    <property type="entry name" value="FHA"/>
    <property type="match status" value="1"/>
</dbReference>
<gene>
    <name evidence="2" type="ORF">S01H1_27623</name>
</gene>
<dbReference type="InterPro" id="IPR008984">
    <property type="entry name" value="SMAD_FHA_dom_sf"/>
</dbReference>
<evidence type="ECO:0000259" key="1">
    <source>
        <dbReference type="PROSITE" id="PS50006"/>
    </source>
</evidence>
<dbReference type="AlphaFoldDB" id="X0TCN8"/>
<evidence type="ECO:0000313" key="2">
    <source>
        <dbReference type="EMBL" id="GAF91293.1"/>
    </source>
</evidence>
<feature type="domain" description="FHA" evidence="1">
    <location>
        <begin position="28"/>
        <end position="54"/>
    </location>
</feature>
<feature type="non-terminal residue" evidence="2">
    <location>
        <position position="54"/>
    </location>
</feature>
<dbReference type="SUPFAM" id="SSF49879">
    <property type="entry name" value="SMAD/FHA domain"/>
    <property type="match status" value="1"/>
</dbReference>
<sequence length="54" mass="6196">MAESLGGRLWITAPNEPELEFEIKTTVVRIGREREPDNDLVIEHGWVSRAHARI</sequence>
<organism evidence="2">
    <name type="scientific">marine sediment metagenome</name>
    <dbReference type="NCBI Taxonomy" id="412755"/>
    <lineage>
        <taxon>unclassified sequences</taxon>
        <taxon>metagenomes</taxon>
        <taxon>ecological metagenomes</taxon>
    </lineage>
</organism>
<comment type="caution">
    <text evidence="2">The sequence shown here is derived from an EMBL/GenBank/DDBJ whole genome shotgun (WGS) entry which is preliminary data.</text>
</comment>
<dbReference type="PROSITE" id="PS50006">
    <property type="entry name" value="FHA_DOMAIN"/>
    <property type="match status" value="1"/>
</dbReference>
<proteinExistence type="predicted"/>
<dbReference type="CDD" id="cd00060">
    <property type="entry name" value="FHA"/>
    <property type="match status" value="1"/>
</dbReference>
<protein>
    <recommendedName>
        <fullName evidence="1">FHA domain-containing protein</fullName>
    </recommendedName>
</protein>
<accession>X0TCN8</accession>
<dbReference type="Gene3D" id="2.60.200.20">
    <property type="match status" value="1"/>
</dbReference>
<dbReference type="InterPro" id="IPR000253">
    <property type="entry name" value="FHA_dom"/>
</dbReference>
<name>X0TCN8_9ZZZZ</name>
<reference evidence="2" key="1">
    <citation type="journal article" date="2014" name="Front. Microbiol.">
        <title>High frequency of phylogenetically diverse reductive dehalogenase-homologous genes in deep subseafloor sedimentary metagenomes.</title>
        <authorList>
            <person name="Kawai M."/>
            <person name="Futagami T."/>
            <person name="Toyoda A."/>
            <person name="Takaki Y."/>
            <person name="Nishi S."/>
            <person name="Hori S."/>
            <person name="Arai W."/>
            <person name="Tsubouchi T."/>
            <person name="Morono Y."/>
            <person name="Uchiyama I."/>
            <person name="Ito T."/>
            <person name="Fujiyama A."/>
            <person name="Inagaki F."/>
            <person name="Takami H."/>
        </authorList>
    </citation>
    <scope>NUCLEOTIDE SEQUENCE</scope>
    <source>
        <strain evidence="2">Expedition CK06-06</strain>
    </source>
</reference>
<dbReference type="EMBL" id="BARS01016837">
    <property type="protein sequence ID" value="GAF91293.1"/>
    <property type="molecule type" value="Genomic_DNA"/>
</dbReference>